<keyword evidence="1" id="KW-0614">Plasmid</keyword>
<accession>A0ACD5ILV2</accession>
<organism evidence="1 2">
    <name type="scientific">Acidithiobacillus ferruginosus</name>
    <dbReference type="NCBI Taxonomy" id="3063951"/>
    <lineage>
        <taxon>Bacteria</taxon>
        <taxon>Pseudomonadati</taxon>
        <taxon>Pseudomonadota</taxon>
        <taxon>Acidithiobacillia</taxon>
        <taxon>Acidithiobacillales</taxon>
        <taxon>Acidithiobacillaceae</taxon>
        <taxon>Acidithiobacillus</taxon>
    </lineage>
</organism>
<gene>
    <name evidence="1" type="ORF">HF292_015310</name>
</gene>
<proteinExistence type="predicted"/>
<protein>
    <submittedName>
        <fullName evidence="1">Transposase</fullName>
    </submittedName>
</protein>
<geneLocation type="plasmid" evidence="1 2">
    <name>pCF3-2</name>
</geneLocation>
<sequence>MPLDTIPLPDSPNVLRAPALDLLQKQEASEAEGAERAHHIAVGCETSSTLGKHLSKLQRRRFGRRSEKLSPKQISFRKEA</sequence>
<dbReference type="EMBL" id="CP130948">
    <property type="protein sequence ID" value="XRP74641.1"/>
    <property type="molecule type" value="Genomic_DNA"/>
</dbReference>
<name>A0ACD5ILV2_9PROT</name>
<evidence type="ECO:0000313" key="2">
    <source>
        <dbReference type="Proteomes" id="UP001196097"/>
    </source>
</evidence>
<keyword evidence="2" id="KW-1185">Reference proteome</keyword>
<evidence type="ECO:0000313" key="1">
    <source>
        <dbReference type="EMBL" id="XRP74641.1"/>
    </source>
</evidence>
<reference evidence="1 2" key="1">
    <citation type="journal article" date="2021" name="ISME J.">
        <title>Genomic evolution of the class Acidithiobacillia: deep-branching Proteobacteria living in extreme acidic conditions.</title>
        <authorList>
            <person name="Moya-Beltran A."/>
            <person name="Beard S."/>
            <person name="Rojas-Villalobos C."/>
            <person name="Issotta F."/>
            <person name="Gallardo Y."/>
            <person name="Ulloa R."/>
            <person name="Giaveno A."/>
            <person name="Degli Esposti M."/>
            <person name="Johnson D.B."/>
            <person name="Quatrini R."/>
        </authorList>
    </citation>
    <scope>NUCLEOTIDE SEQUENCE [LARGE SCALE GENOMIC DNA]</scope>
    <source>
        <strain evidence="1 2">CF3</strain>
    </source>
</reference>
<dbReference type="Proteomes" id="UP001196097">
    <property type="component" value="Plasmid pCF3-2"/>
</dbReference>